<dbReference type="Proteomes" id="UP000625316">
    <property type="component" value="Unassembled WGS sequence"/>
</dbReference>
<evidence type="ECO:0000256" key="1">
    <source>
        <dbReference type="ARBA" id="ARBA00022729"/>
    </source>
</evidence>
<protein>
    <recommendedName>
        <fullName evidence="6">DUF3862 domain-containing protein</fullName>
    </recommendedName>
</protein>
<dbReference type="RefSeq" id="WP_264325579.1">
    <property type="nucleotide sequence ID" value="NZ_JADEXQ010000043.1"/>
</dbReference>
<dbReference type="EMBL" id="JADEXQ010000043">
    <property type="protein sequence ID" value="MBE9030750.1"/>
    <property type="molecule type" value="Genomic_DNA"/>
</dbReference>
<feature type="region of interest" description="Disordered" evidence="2">
    <location>
        <begin position="47"/>
        <end position="69"/>
    </location>
</feature>
<dbReference type="InterPro" id="IPR037873">
    <property type="entry name" value="BamE-like"/>
</dbReference>
<evidence type="ECO:0000313" key="5">
    <source>
        <dbReference type="Proteomes" id="UP000625316"/>
    </source>
</evidence>
<reference evidence="4" key="1">
    <citation type="submission" date="2020-10" db="EMBL/GenBank/DDBJ databases">
        <authorList>
            <person name="Castelo-Branco R."/>
            <person name="Eusebio N."/>
            <person name="Adriana R."/>
            <person name="Vieira A."/>
            <person name="Brugerolle De Fraissinette N."/>
            <person name="Rezende De Castro R."/>
            <person name="Schneider M.P."/>
            <person name="Vasconcelos V."/>
            <person name="Leao P.N."/>
        </authorList>
    </citation>
    <scope>NUCLEOTIDE SEQUENCE</scope>
    <source>
        <strain evidence="4">LEGE 11480</strain>
    </source>
</reference>
<comment type="caution">
    <text evidence="4">The sequence shown here is derived from an EMBL/GenBank/DDBJ whole genome shotgun (WGS) entry which is preliminary data.</text>
</comment>
<name>A0A928VLX7_9CYAN</name>
<sequence>MKRLTTLVGLACIALTCACSSGSQTASNGKLYRSDGESSSVNLMAATRKSKSGTNGKSSKYGPRDPETQAKYRQIVNGMTYDAVIKIMGEPTKLDMRHTWTTVDGQVSVIFDWEGNQAQKMLYGRGVSRDAYQSIRALVDQGANYNTIAANIGSSPDRSKRRAVWEFPGDGRLRLGIDQADNVSSTSWMRSR</sequence>
<dbReference type="AlphaFoldDB" id="A0A928VLX7"/>
<feature type="signal peptide" evidence="3">
    <location>
        <begin position="1"/>
        <end position="26"/>
    </location>
</feature>
<feature type="compositionally biased region" description="Low complexity" evidence="2">
    <location>
        <begin position="52"/>
        <end position="61"/>
    </location>
</feature>
<proteinExistence type="predicted"/>
<dbReference type="PROSITE" id="PS51257">
    <property type="entry name" value="PROKAR_LIPOPROTEIN"/>
    <property type="match status" value="1"/>
</dbReference>
<keyword evidence="1 3" id="KW-0732">Signal</keyword>
<dbReference type="Gene3D" id="3.30.1450.10">
    <property type="match status" value="1"/>
</dbReference>
<accession>A0A928VLX7</accession>
<evidence type="ECO:0008006" key="6">
    <source>
        <dbReference type="Google" id="ProtNLM"/>
    </source>
</evidence>
<evidence type="ECO:0000313" key="4">
    <source>
        <dbReference type="EMBL" id="MBE9030750.1"/>
    </source>
</evidence>
<gene>
    <name evidence="4" type="ORF">IQ266_13515</name>
</gene>
<keyword evidence="5" id="KW-1185">Reference proteome</keyword>
<feature type="chain" id="PRO_5038013383" description="DUF3862 domain-containing protein" evidence="3">
    <location>
        <begin position="27"/>
        <end position="192"/>
    </location>
</feature>
<evidence type="ECO:0000256" key="3">
    <source>
        <dbReference type="SAM" id="SignalP"/>
    </source>
</evidence>
<organism evidence="4 5">
    <name type="scientific">Romeriopsis navalis LEGE 11480</name>
    <dbReference type="NCBI Taxonomy" id="2777977"/>
    <lineage>
        <taxon>Bacteria</taxon>
        <taxon>Bacillati</taxon>
        <taxon>Cyanobacteriota</taxon>
        <taxon>Cyanophyceae</taxon>
        <taxon>Leptolyngbyales</taxon>
        <taxon>Leptolyngbyaceae</taxon>
        <taxon>Romeriopsis</taxon>
        <taxon>Romeriopsis navalis</taxon>
    </lineage>
</organism>
<evidence type="ECO:0000256" key="2">
    <source>
        <dbReference type="SAM" id="MobiDB-lite"/>
    </source>
</evidence>